<dbReference type="OrthoDB" id="5843172at2759"/>
<evidence type="ECO:0000313" key="3">
    <source>
        <dbReference type="WBParaSite" id="HCON_00037630-00001"/>
    </source>
</evidence>
<dbReference type="InterPro" id="IPR002602">
    <property type="entry name" value="DB"/>
</dbReference>
<dbReference type="WBParaSite" id="HCON_00037630-00001">
    <property type="protein sequence ID" value="HCON_00037630-00001"/>
    <property type="gene ID" value="HCON_00037630"/>
</dbReference>
<feature type="domain" description="Domain of unknown function DB" evidence="1">
    <location>
        <begin position="48"/>
        <end position="145"/>
    </location>
</feature>
<protein>
    <submittedName>
        <fullName evidence="3">DB domain-containing protein</fullName>
    </submittedName>
</protein>
<evidence type="ECO:0000259" key="1">
    <source>
        <dbReference type="Pfam" id="PF01682"/>
    </source>
</evidence>
<dbReference type="PANTHER" id="PTHR46705:SF12">
    <property type="entry name" value="DOMAIN OF UNKNOWN FUNCTION DB DOMAIN-CONTAINING PROTEIN"/>
    <property type="match status" value="1"/>
</dbReference>
<sequence length="159" mass="17536">RVGCNQPILLPMLANRSLFSRMLPRLVVIAVTVASAIASTANEKLIKCCHGDPQIDRACAAKYCQIPSIVPHMVIPFILECAPKGLTVPHVWDCVSSKQDHTACCLKQGVNPHCLPYCNAVGTVPTDMLKYGVCVSEFEKFRVCFRTYLKHHPSIRGDT</sequence>
<proteinExistence type="predicted"/>
<evidence type="ECO:0000313" key="2">
    <source>
        <dbReference type="Proteomes" id="UP000025227"/>
    </source>
</evidence>
<organism evidence="2 3">
    <name type="scientific">Haemonchus contortus</name>
    <name type="common">Barber pole worm</name>
    <dbReference type="NCBI Taxonomy" id="6289"/>
    <lineage>
        <taxon>Eukaryota</taxon>
        <taxon>Metazoa</taxon>
        <taxon>Ecdysozoa</taxon>
        <taxon>Nematoda</taxon>
        <taxon>Chromadorea</taxon>
        <taxon>Rhabditida</taxon>
        <taxon>Rhabditina</taxon>
        <taxon>Rhabditomorpha</taxon>
        <taxon>Strongyloidea</taxon>
        <taxon>Trichostrongylidae</taxon>
        <taxon>Haemonchus</taxon>
    </lineage>
</organism>
<dbReference type="AlphaFoldDB" id="A0A7I4Y2Q3"/>
<dbReference type="Proteomes" id="UP000025227">
    <property type="component" value="Unplaced"/>
</dbReference>
<name>A0A7I4Y2Q3_HAECO</name>
<keyword evidence="2" id="KW-1185">Reference proteome</keyword>
<dbReference type="Pfam" id="PF01682">
    <property type="entry name" value="DB"/>
    <property type="match status" value="1"/>
</dbReference>
<accession>A0A7I4Y2Q3</accession>
<reference evidence="3" key="1">
    <citation type="submission" date="2020-12" db="UniProtKB">
        <authorList>
            <consortium name="WormBaseParasite"/>
        </authorList>
    </citation>
    <scope>IDENTIFICATION</scope>
    <source>
        <strain evidence="3">MHco3</strain>
    </source>
</reference>
<dbReference type="PANTHER" id="PTHR46705">
    <property type="entry name" value="PROTEIN CBG09805"/>
    <property type="match status" value="1"/>
</dbReference>